<dbReference type="OrthoDB" id="3543113at2759"/>
<dbReference type="SUPFAM" id="SSF52047">
    <property type="entry name" value="RNI-like"/>
    <property type="match status" value="1"/>
</dbReference>
<evidence type="ECO:0000259" key="1">
    <source>
        <dbReference type="Pfam" id="PF12937"/>
    </source>
</evidence>
<feature type="domain" description="F-box" evidence="1">
    <location>
        <begin position="8"/>
        <end position="45"/>
    </location>
</feature>
<dbReference type="Pfam" id="PF12937">
    <property type="entry name" value="F-box-like"/>
    <property type="match status" value="1"/>
</dbReference>
<dbReference type="InterPro" id="IPR032675">
    <property type="entry name" value="LRR_dom_sf"/>
</dbReference>
<dbReference type="InterPro" id="IPR001810">
    <property type="entry name" value="F-box_dom"/>
</dbReference>
<dbReference type="AlphaFoldDB" id="A0A9P3GQV9"/>
<dbReference type="Gene3D" id="3.80.10.10">
    <property type="entry name" value="Ribonuclease Inhibitor"/>
    <property type="match status" value="1"/>
</dbReference>
<comment type="caution">
    <text evidence="2">The sequence shown here is derived from an EMBL/GenBank/DDBJ whole genome shotgun (WGS) entry which is preliminary data.</text>
</comment>
<protein>
    <recommendedName>
        <fullName evidence="1">F-box domain-containing protein</fullName>
    </recommendedName>
</protein>
<dbReference type="Proteomes" id="UP000703269">
    <property type="component" value="Unassembled WGS sequence"/>
</dbReference>
<evidence type="ECO:0000313" key="2">
    <source>
        <dbReference type="EMBL" id="GJF00131.1"/>
    </source>
</evidence>
<name>A0A9P3GQV9_9APHY</name>
<gene>
    <name evidence="2" type="ORF">PsYK624_164100</name>
</gene>
<proteinExistence type="predicted"/>
<evidence type="ECO:0000313" key="3">
    <source>
        <dbReference type="Proteomes" id="UP000703269"/>
    </source>
</evidence>
<reference evidence="2 3" key="1">
    <citation type="submission" date="2021-08" db="EMBL/GenBank/DDBJ databases">
        <title>Draft Genome Sequence of Phanerochaete sordida strain YK-624.</title>
        <authorList>
            <person name="Mori T."/>
            <person name="Dohra H."/>
            <person name="Suzuki T."/>
            <person name="Kawagishi H."/>
            <person name="Hirai H."/>
        </authorList>
    </citation>
    <scope>NUCLEOTIDE SEQUENCE [LARGE SCALE GENOMIC DNA]</scope>
    <source>
        <strain evidence="2 3">YK-624</strain>
    </source>
</reference>
<organism evidence="2 3">
    <name type="scientific">Phanerochaete sordida</name>
    <dbReference type="NCBI Taxonomy" id="48140"/>
    <lineage>
        <taxon>Eukaryota</taxon>
        <taxon>Fungi</taxon>
        <taxon>Dikarya</taxon>
        <taxon>Basidiomycota</taxon>
        <taxon>Agaricomycotina</taxon>
        <taxon>Agaricomycetes</taxon>
        <taxon>Polyporales</taxon>
        <taxon>Phanerochaetaceae</taxon>
        <taxon>Phanerochaete</taxon>
    </lineage>
</organism>
<sequence>MHHCLNIDEILLRIIGHIGQPSALYKVGLVCRAFHGPANDELWCNLPGLSPLVKCLPDCLIAPSNDYDDTLTIIKAPLPAEWESLRRHARLVKSLQVSLEDEDHFAVDLKALEILTNHHTGPLLPNLEELYWNNWSLAEYAPLFVHPSLVVLEFTPTGEEELGAVLNRVASSAPQLETLVLNDCTYDTLDILEPEFTRAITSLKHLTTLDFEHLELPLDAFLHMSRLPDFNFLSLLFTQKHRDLWLSSSWGGLPGLRRFSLESSYMADSCTRTAEFLESLSGQHLTLIKLRLHPPSHAADLTRLMTALSRFEKLIGISIAFDMHFPIDWGDIVLDGDAIAPLRKIPHIFDFSLVDVPISFSPDAVRDLSATWKYLRNFALTSRSPTLCHMRLEDLAHFSQNCHLLETLDVQIHPVDADWTCDADVSWSLCALSSLDLQRSRIALPAAPHVAAYLAKFFQVAKLDHSFPTRKMARWLGQEPPAEELMAGKIIRAIAKQKDKLVPDVLKQGLATREDIFDGVVVERWR</sequence>
<dbReference type="EMBL" id="BPQB01000135">
    <property type="protein sequence ID" value="GJF00131.1"/>
    <property type="molecule type" value="Genomic_DNA"/>
</dbReference>
<accession>A0A9P3GQV9</accession>
<keyword evidence="3" id="KW-1185">Reference proteome</keyword>